<reference evidence="2" key="1">
    <citation type="submission" date="2020-05" db="EMBL/GenBank/DDBJ databases">
        <authorList>
            <person name="Chiriac C."/>
            <person name="Salcher M."/>
            <person name="Ghai R."/>
            <person name="Kavagutti S V."/>
        </authorList>
    </citation>
    <scope>NUCLEOTIDE SEQUENCE</scope>
</reference>
<keyword evidence="1" id="KW-0472">Membrane</keyword>
<accession>A0A6J7K3H5</accession>
<keyword evidence="1" id="KW-1133">Transmembrane helix</keyword>
<organism evidence="2">
    <name type="scientific">freshwater metagenome</name>
    <dbReference type="NCBI Taxonomy" id="449393"/>
    <lineage>
        <taxon>unclassified sequences</taxon>
        <taxon>metagenomes</taxon>
        <taxon>ecological metagenomes</taxon>
    </lineage>
</organism>
<feature type="transmembrane region" description="Helical" evidence="1">
    <location>
        <begin position="12"/>
        <end position="31"/>
    </location>
</feature>
<proteinExistence type="predicted"/>
<keyword evidence="1" id="KW-0812">Transmembrane</keyword>
<feature type="transmembrane region" description="Helical" evidence="1">
    <location>
        <begin position="51"/>
        <end position="71"/>
    </location>
</feature>
<evidence type="ECO:0000256" key="1">
    <source>
        <dbReference type="SAM" id="Phobius"/>
    </source>
</evidence>
<gene>
    <name evidence="2" type="ORF">UFOPK3837_00394</name>
</gene>
<dbReference type="AlphaFoldDB" id="A0A6J7K3H5"/>
<name>A0A6J7K3H5_9ZZZZ</name>
<dbReference type="EMBL" id="CAFBNO010000009">
    <property type="protein sequence ID" value="CAB4950468.1"/>
    <property type="molecule type" value="Genomic_DNA"/>
</dbReference>
<evidence type="ECO:0000313" key="2">
    <source>
        <dbReference type="EMBL" id="CAB4950468.1"/>
    </source>
</evidence>
<dbReference type="PROSITE" id="PS51257">
    <property type="entry name" value="PROKAR_LIPOPROTEIN"/>
    <property type="match status" value="1"/>
</dbReference>
<sequence length="134" mass="15105">MQRIDRLRPRLVVLWWPTLILAGCCAVYGFFIGRQLDPSFEQLLYGSLEVALFLLWLLPTLSYAGTFADVYQDRLIIRRGLSGKKRTVLFVDVLEITGGAVRGVVLTVRDQENAVLKRYPKPKAIAAQLNALAK</sequence>
<protein>
    <submittedName>
        <fullName evidence="2">Unannotated protein</fullName>
    </submittedName>
</protein>